<evidence type="ECO:0000259" key="10">
    <source>
        <dbReference type="Pfam" id="PF01743"/>
    </source>
</evidence>
<accession>A0A7W8LLL3</accession>
<keyword evidence="6" id="KW-0547">Nucleotide-binding</keyword>
<dbReference type="CDD" id="cd05398">
    <property type="entry name" value="NT_ClassII-CCAase"/>
    <property type="match status" value="1"/>
</dbReference>
<comment type="similarity">
    <text evidence="9">Belongs to the tRNA nucleotidyltransferase/poly(A) polymerase family.</text>
</comment>
<dbReference type="Gene3D" id="1.10.246.80">
    <property type="match status" value="1"/>
</dbReference>
<comment type="caution">
    <text evidence="13">The sequence shown here is derived from an EMBL/GenBank/DDBJ whole genome shotgun (WGS) entry which is preliminary data.</text>
</comment>
<evidence type="ECO:0000256" key="3">
    <source>
        <dbReference type="ARBA" id="ARBA00022694"/>
    </source>
</evidence>
<evidence type="ECO:0000256" key="1">
    <source>
        <dbReference type="ARBA" id="ARBA00001946"/>
    </source>
</evidence>
<gene>
    <name evidence="13" type="ORF">HNP76_000928</name>
</gene>
<keyword evidence="2 9" id="KW-0808">Transferase</keyword>
<dbReference type="Gene3D" id="1.10.3090.10">
    <property type="entry name" value="cca-adding enzyme, domain 2"/>
    <property type="match status" value="1"/>
</dbReference>
<feature type="domain" description="tRNA nucleotidyltransferase/poly(A) polymerase RNA and SrmB- binding" evidence="11">
    <location>
        <begin position="172"/>
        <end position="235"/>
    </location>
</feature>
<dbReference type="InterPro" id="IPR043519">
    <property type="entry name" value="NT_sf"/>
</dbReference>
<keyword evidence="3" id="KW-0819">tRNA processing</keyword>
<keyword evidence="5" id="KW-0479">Metal-binding</keyword>
<dbReference type="InterPro" id="IPR002646">
    <property type="entry name" value="PolA_pol_head_dom"/>
</dbReference>
<dbReference type="EMBL" id="JACHFQ010000003">
    <property type="protein sequence ID" value="MBB5225571.1"/>
    <property type="molecule type" value="Genomic_DNA"/>
</dbReference>
<dbReference type="GO" id="GO:0016779">
    <property type="term" value="F:nucleotidyltransferase activity"/>
    <property type="evidence" value="ECO:0007669"/>
    <property type="project" value="UniProtKB-KW"/>
</dbReference>
<dbReference type="GO" id="GO:0046872">
    <property type="term" value="F:metal ion binding"/>
    <property type="evidence" value="ECO:0007669"/>
    <property type="project" value="UniProtKB-KW"/>
</dbReference>
<dbReference type="GO" id="GO:0000166">
    <property type="term" value="F:nucleotide binding"/>
    <property type="evidence" value="ECO:0007669"/>
    <property type="project" value="UniProtKB-KW"/>
</dbReference>
<protein>
    <submittedName>
        <fullName evidence="13">tRNA nucleotidyltransferase/poly(A) polymerase</fullName>
    </submittedName>
</protein>
<keyword evidence="4" id="KW-0548">Nucleotidyltransferase</keyword>
<organism evidence="13 14">
    <name type="scientific">Treponema ruminis</name>
    <dbReference type="NCBI Taxonomy" id="744515"/>
    <lineage>
        <taxon>Bacteria</taxon>
        <taxon>Pseudomonadati</taxon>
        <taxon>Spirochaetota</taxon>
        <taxon>Spirochaetia</taxon>
        <taxon>Spirochaetales</taxon>
        <taxon>Treponemataceae</taxon>
        <taxon>Treponema</taxon>
    </lineage>
</organism>
<evidence type="ECO:0000256" key="2">
    <source>
        <dbReference type="ARBA" id="ARBA00022679"/>
    </source>
</evidence>
<dbReference type="SUPFAM" id="SSF81891">
    <property type="entry name" value="Poly A polymerase C-terminal region-like"/>
    <property type="match status" value="1"/>
</dbReference>
<evidence type="ECO:0000256" key="6">
    <source>
        <dbReference type="ARBA" id="ARBA00022741"/>
    </source>
</evidence>
<keyword evidence="14" id="KW-1185">Reference proteome</keyword>
<dbReference type="GO" id="GO:0000049">
    <property type="term" value="F:tRNA binding"/>
    <property type="evidence" value="ECO:0007669"/>
    <property type="project" value="TreeGrafter"/>
</dbReference>
<dbReference type="AlphaFoldDB" id="A0A7W8LLL3"/>
<dbReference type="InterPro" id="IPR032828">
    <property type="entry name" value="PolyA_RNA-bd"/>
</dbReference>
<proteinExistence type="inferred from homology"/>
<dbReference type="GO" id="GO:0008033">
    <property type="term" value="P:tRNA processing"/>
    <property type="evidence" value="ECO:0007669"/>
    <property type="project" value="UniProtKB-KW"/>
</dbReference>
<keyword evidence="8 9" id="KW-0694">RNA-binding</keyword>
<evidence type="ECO:0000256" key="4">
    <source>
        <dbReference type="ARBA" id="ARBA00022695"/>
    </source>
</evidence>
<dbReference type="Pfam" id="PF12627">
    <property type="entry name" value="PolyA_pol_RNAbd"/>
    <property type="match status" value="1"/>
</dbReference>
<dbReference type="Gene3D" id="3.30.460.10">
    <property type="entry name" value="Beta Polymerase, domain 2"/>
    <property type="match status" value="1"/>
</dbReference>
<evidence type="ECO:0000313" key="14">
    <source>
        <dbReference type="Proteomes" id="UP000518887"/>
    </source>
</evidence>
<evidence type="ECO:0000259" key="12">
    <source>
        <dbReference type="Pfam" id="PF13735"/>
    </source>
</evidence>
<evidence type="ECO:0000259" key="11">
    <source>
        <dbReference type="Pfam" id="PF12627"/>
    </source>
</evidence>
<dbReference type="Proteomes" id="UP000518887">
    <property type="component" value="Unassembled WGS sequence"/>
</dbReference>
<feature type="domain" description="Poly A polymerase head" evidence="10">
    <location>
        <begin position="24"/>
        <end position="145"/>
    </location>
</feature>
<dbReference type="Pfam" id="PF13735">
    <property type="entry name" value="tRNA_NucTran2_2"/>
    <property type="match status" value="1"/>
</dbReference>
<dbReference type="Pfam" id="PF01743">
    <property type="entry name" value="PolyA_pol"/>
    <property type="match status" value="1"/>
</dbReference>
<comment type="cofactor">
    <cofactor evidence="1">
        <name>Mg(2+)</name>
        <dbReference type="ChEBI" id="CHEBI:18420"/>
    </cofactor>
</comment>
<dbReference type="PANTHER" id="PTHR46173:SF1">
    <property type="entry name" value="CCA TRNA NUCLEOTIDYLTRANSFERASE 1, MITOCHONDRIAL"/>
    <property type="match status" value="1"/>
</dbReference>
<feature type="domain" description="CCA-adding enzyme C-terminal" evidence="12">
    <location>
        <begin position="312"/>
        <end position="460"/>
    </location>
</feature>
<dbReference type="SUPFAM" id="SSF81301">
    <property type="entry name" value="Nucleotidyltransferase"/>
    <property type="match status" value="1"/>
</dbReference>
<reference evidence="13 14" key="1">
    <citation type="submission" date="2020-08" db="EMBL/GenBank/DDBJ databases">
        <title>Genomic Encyclopedia of Type Strains, Phase IV (KMG-IV): sequencing the most valuable type-strain genomes for metagenomic binning, comparative biology and taxonomic classification.</title>
        <authorList>
            <person name="Goeker M."/>
        </authorList>
    </citation>
    <scope>NUCLEOTIDE SEQUENCE [LARGE SCALE GENOMIC DNA]</scope>
    <source>
        <strain evidence="13 14">DSM 103462</strain>
    </source>
</reference>
<dbReference type="PANTHER" id="PTHR46173">
    <property type="entry name" value="CCA TRNA NUCLEOTIDYLTRANSFERASE 1, MITOCHONDRIAL"/>
    <property type="match status" value="1"/>
</dbReference>
<name>A0A7W8LLL3_9SPIR</name>
<sequence length="469" mass="53378">MKSIKIPETLRKLNEIFAKNGFEAYLVGGAVRDVLLGKKASDWDITTNARPEQMMKIFHRVIPTGIAHGTVTIHFMGSEIEATTFRSESGYSDGRHPDQVTFDATLEDDLSRRDFTMNAIAASLADGSIIDPFEGQKDIKSKIIRTVGNARDRFLEDGLRPIRAIRFSGQLNFEIEKETYETIKLTEVQEKIKSISMERFRDEFEKILRSEEPSSALHRMEDCGILKAFIPELADCRNCQQADMRGFHEFDVLDHNLYACDGAPRENQIVRLSALFHDIGKKDAKVIEKIEYPKGSGSFVEQIHFHGHEHYSSEKTKEILTRLKFPNAVISQVTHLIEQHMFFFEENWSDAAVRRFLVRVKPECVEDLFALRIADIYGMHRCKVDPMNDGVQKIFILRERIKKIQSKQTALSLKDLAVNGNDLIKAGIPAGKKLGFILNELFQCVLDDPEMNEKEKLLTVAGNIAAKNT</sequence>
<keyword evidence="7" id="KW-0460">Magnesium</keyword>
<dbReference type="RefSeq" id="WP_184657987.1">
    <property type="nucleotide sequence ID" value="NZ_CP031518.1"/>
</dbReference>
<dbReference type="InterPro" id="IPR050264">
    <property type="entry name" value="Bact_CCA-adding_enz_type3_sf"/>
</dbReference>
<evidence type="ECO:0000256" key="5">
    <source>
        <dbReference type="ARBA" id="ARBA00022723"/>
    </source>
</evidence>
<dbReference type="InterPro" id="IPR032810">
    <property type="entry name" value="CCA-adding_enz_C"/>
</dbReference>
<evidence type="ECO:0000256" key="7">
    <source>
        <dbReference type="ARBA" id="ARBA00022842"/>
    </source>
</evidence>
<evidence type="ECO:0000313" key="13">
    <source>
        <dbReference type="EMBL" id="MBB5225571.1"/>
    </source>
</evidence>
<evidence type="ECO:0000256" key="9">
    <source>
        <dbReference type="RuleBase" id="RU003953"/>
    </source>
</evidence>
<evidence type="ECO:0000256" key="8">
    <source>
        <dbReference type="ARBA" id="ARBA00022884"/>
    </source>
</evidence>